<keyword evidence="3" id="KW-1185">Reference proteome</keyword>
<sequence>MSLAKTLLLSGVSTSARSTSRPSLARLPASAAASGYYGNIPRDSELSGNKRKLDCIADIFPLYSG</sequence>
<evidence type="ECO:0000256" key="1">
    <source>
        <dbReference type="SAM" id="MobiDB-lite"/>
    </source>
</evidence>
<accession>A0A5B7IWN6</accession>
<protein>
    <submittedName>
        <fullName evidence="2">Uncharacterized protein</fullName>
    </submittedName>
</protein>
<reference evidence="2 3" key="1">
    <citation type="submission" date="2019-05" db="EMBL/GenBank/DDBJ databases">
        <title>Another draft genome of Portunus trituberculatus and its Hox gene families provides insights of decapod evolution.</title>
        <authorList>
            <person name="Jeong J.-H."/>
            <person name="Song I."/>
            <person name="Kim S."/>
            <person name="Choi T."/>
            <person name="Kim D."/>
            <person name="Ryu S."/>
            <person name="Kim W."/>
        </authorList>
    </citation>
    <scope>NUCLEOTIDE SEQUENCE [LARGE SCALE GENOMIC DNA]</scope>
    <source>
        <tissue evidence="2">Muscle</tissue>
    </source>
</reference>
<proteinExistence type="predicted"/>
<name>A0A5B7IWN6_PORTR</name>
<evidence type="ECO:0000313" key="2">
    <source>
        <dbReference type="EMBL" id="MPC88332.1"/>
    </source>
</evidence>
<dbReference type="Proteomes" id="UP000324222">
    <property type="component" value="Unassembled WGS sequence"/>
</dbReference>
<dbReference type="EMBL" id="VSRR010077488">
    <property type="protein sequence ID" value="MPC88332.1"/>
    <property type="molecule type" value="Genomic_DNA"/>
</dbReference>
<feature type="region of interest" description="Disordered" evidence="1">
    <location>
        <begin position="1"/>
        <end position="23"/>
    </location>
</feature>
<evidence type="ECO:0000313" key="3">
    <source>
        <dbReference type="Proteomes" id="UP000324222"/>
    </source>
</evidence>
<gene>
    <name evidence="2" type="ORF">E2C01_083233</name>
</gene>
<organism evidence="2 3">
    <name type="scientific">Portunus trituberculatus</name>
    <name type="common">Swimming crab</name>
    <name type="synonym">Neptunus trituberculatus</name>
    <dbReference type="NCBI Taxonomy" id="210409"/>
    <lineage>
        <taxon>Eukaryota</taxon>
        <taxon>Metazoa</taxon>
        <taxon>Ecdysozoa</taxon>
        <taxon>Arthropoda</taxon>
        <taxon>Crustacea</taxon>
        <taxon>Multicrustacea</taxon>
        <taxon>Malacostraca</taxon>
        <taxon>Eumalacostraca</taxon>
        <taxon>Eucarida</taxon>
        <taxon>Decapoda</taxon>
        <taxon>Pleocyemata</taxon>
        <taxon>Brachyura</taxon>
        <taxon>Eubrachyura</taxon>
        <taxon>Portunoidea</taxon>
        <taxon>Portunidae</taxon>
        <taxon>Portuninae</taxon>
        <taxon>Portunus</taxon>
    </lineage>
</organism>
<dbReference type="AlphaFoldDB" id="A0A5B7IWN6"/>
<comment type="caution">
    <text evidence="2">The sequence shown here is derived from an EMBL/GenBank/DDBJ whole genome shotgun (WGS) entry which is preliminary data.</text>
</comment>